<feature type="binding site" evidence="1">
    <location>
        <begin position="10"/>
        <end position="17"/>
    </location>
    <ligand>
        <name>ATP</name>
        <dbReference type="ChEBI" id="CHEBI:30616"/>
    </ligand>
</feature>
<keyword evidence="3" id="KW-1185">Reference proteome</keyword>
<name>A0A3M0AGQ9_9GAMM</name>
<comment type="caution">
    <text evidence="2">The sequence shown here is derived from an EMBL/GenBank/DDBJ whole genome shotgun (WGS) entry which is preliminary data.</text>
</comment>
<comment type="similarity">
    <text evidence="1">Belongs to the anhydro-N-acetylmuramic acid kinase family.</text>
</comment>
<dbReference type="AlphaFoldDB" id="A0A3M0AGQ9"/>
<dbReference type="PANTHER" id="PTHR30605:SF0">
    <property type="entry name" value="ANHYDRO-N-ACETYLMURAMIC ACID KINASE"/>
    <property type="match status" value="1"/>
</dbReference>
<dbReference type="InterPro" id="IPR043129">
    <property type="entry name" value="ATPase_NBD"/>
</dbReference>
<dbReference type="InterPro" id="IPR005338">
    <property type="entry name" value="Anhydro_N_Ac-Mur_kinase"/>
</dbReference>
<dbReference type="UniPathway" id="UPA00343"/>
<keyword evidence="1" id="KW-0808">Transferase</keyword>
<dbReference type="SUPFAM" id="SSF53067">
    <property type="entry name" value="Actin-like ATPase domain"/>
    <property type="match status" value="1"/>
</dbReference>
<protein>
    <recommendedName>
        <fullName evidence="1">Anhydro-N-acetylmuramic acid kinase</fullName>
        <ecNumber evidence="1">2.7.1.170</ecNumber>
    </recommendedName>
    <alternativeName>
        <fullName evidence="1">AnhMurNAc kinase</fullName>
    </alternativeName>
</protein>
<dbReference type="Proteomes" id="UP000267187">
    <property type="component" value="Unassembled WGS sequence"/>
</dbReference>
<dbReference type="PANTHER" id="PTHR30605">
    <property type="entry name" value="ANHYDRO-N-ACETYLMURAMIC ACID KINASE"/>
    <property type="match status" value="1"/>
</dbReference>
<dbReference type="GO" id="GO:0016773">
    <property type="term" value="F:phosphotransferase activity, alcohol group as acceptor"/>
    <property type="evidence" value="ECO:0007669"/>
    <property type="project" value="UniProtKB-UniRule"/>
</dbReference>
<dbReference type="GO" id="GO:0009254">
    <property type="term" value="P:peptidoglycan turnover"/>
    <property type="evidence" value="ECO:0007669"/>
    <property type="project" value="UniProtKB-UniRule"/>
</dbReference>
<keyword evidence="1" id="KW-0547">Nucleotide-binding</keyword>
<dbReference type="EMBL" id="REFJ01000001">
    <property type="protein sequence ID" value="RMA82749.1"/>
    <property type="molecule type" value="Genomic_DNA"/>
</dbReference>
<gene>
    <name evidence="1" type="primary">anmK</name>
    <name evidence="2" type="ORF">DFR27_0710</name>
</gene>
<keyword evidence="1 2" id="KW-0418">Kinase</keyword>
<reference evidence="2 3" key="1">
    <citation type="submission" date="2018-10" db="EMBL/GenBank/DDBJ databases">
        <title>Genomic Encyclopedia of Type Strains, Phase IV (KMG-IV): sequencing the most valuable type-strain genomes for metagenomic binning, comparative biology and taxonomic classification.</title>
        <authorList>
            <person name="Goeker M."/>
        </authorList>
    </citation>
    <scope>NUCLEOTIDE SEQUENCE [LARGE SCALE GENOMIC DNA]</scope>
    <source>
        <strain evidence="2 3">DSM 25080</strain>
    </source>
</reference>
<dbReference type="GO" id="GO:0016301">
    <property type="term" value="F:kinase activity"/>
    <property type="evidence" value="ECO:0007669"/>
    <property type="project" value="UniProtKB-KW"/>
</dbReference>
<comment type="function">
    <text evidence="1">Catalyzes the specific phosphorylation of 1,6-anhydro-N-acetylmuramic acid (anhMurNAc) with the simultaneous cleavage of the 1,6-anhydro ring, generating MurNAc-6-P. Is required for the utilization of anhMurNAc either imported from the medium or derived from its own cell wall murein, and thus plays a role in cell wall recycling.</text>
</comment>
<keyword evidence="1" id="KW-0067">ATP-binding</keyword>
<dbReference type="HAMAP" id="MF_01270">
    <property type="entry name" value="AnhMurNAc_kinase"/>
    <property type="match status" value="1"/>
</dbReference>
<comment type="catalytic activity">
    <reaction evidence="1">
        <text>1,6-anhydro-N-acetyl-beta-muramate + ATP + H2O = N-acetyl-D-muramate 6-phosphate + ADP + H(+)</text>
        <dbReference type="Rhea" id="RHEA:24952"/>
        <dbReference type="ChEBI" id="CHEBI:15377"/>
        <dbReference type="ChEBI" id="CHEBI:15378"/>
        <dbReference type="ChEBI" id="CHEBI:30616"/>
        <dbReference type="ChEBI" id="CHEBI:58690"/>
        <dbReference type="ChEBI" id="CHEBI:58722"/>
        <dbReference type="ChEBI" id="CHEBI:456216"/>
        <dbReference type="EC" id="2.7.1.170"/>
    </reaction>
</comment>
<dbReference type="Pfam" id="PF03702">
    <property type="entry name" value="AnmK"/>
    <property type="match status" value="1"/>
</dbReference>
<organism evidence="2 3">
    <name type="scientific">Umboniibacter marinipuniceus</name>
    <dbReference type="NCBI Taxonomy" id="569599"/>
    <lineage>
        <taxon>Bacteria</taxon>
        <taxon>Pseudomonadati</taxon>
        <taxon>Pseudomonadota</taxon>
        <taxon>Gammaproteobacteria</taxon>
        <taxon>Cellvibrionales</taxon>
        <taxon>Cellvibrionaceae</taxon>
        <taxon>Umboniibacter</taxon>
    </lineage>
</organism>
<proteinExistence type="inferred from homology"/>
<dbReference type="Gene3D" id="3.30.420.40">
    <property type="match status" value="2"/>
</dbReference>
<comment type="pathway">
    <text evidence="1">Amino-sugar metabolism; 1,6-anhydro-N-acetylmuramate degradation.</text>
</comment>
<dbReference type="GO" id="GO:0005524">
    <property type="term" value="F:ATP binding"/>
    <property type="evidence" value="ECO:0007669"/>
    <property type="project" value="UniProtKB-UniRule"/>
</dbReference>
<dbReference type="EC" id="2.7.1.170" evidence="1"/>
<dbReference type="GO" id="GO:0006040">
    <property type="term" value="P:amino sugar metabolic process"/>
    <property type="evidence" value="ECO:0007669"/>
    <property type="project" value="InterPro"/>
</dbReference>
<dbReference type="RefSeq" id="WP_121876055.1">
    <property type="nucleotide sequence ID" value="NZ_REFJ01000001.1"/>
</dbReference>
<dbReference type="UniPathway" id="UPA00544"/>
<keyword evidence="1" id="KW-0119">Carbohydrate metabolism</keyword>
<evidence type="ECO:0000313" key="3">
    <source>
        <dbReference type="Proteomes" id="UP000267187"/>
    </source>
</evidence>
<dbReference type="GO" id="GO:0097175">
    <property type="term" value="P:1,6-anhydro-N-acetyl-beta-muramic acid catabolic process"/>
    <property type="evidence" value="ECO:0007669"/>
    <property type="project" value="UniProtKB-UniRule"/>
</dbReference>
<comment type="pathway">
    <text evidence="1">Cell wall biogenesis; peptidoglycan recycling.</text>
</comment>
<evidence type="ECO:0000313" key="2">
    <source>
        <dbReference type="EMBL" id="RMA82749.1"/>
    </source>
</evidence>
<dbReference type="OrthoDB" id="9763949at2"/>
<dbReference type="NCBIfam" id="NF007139">
    <property type="entry name" value="PRK09585.1-3"/>
    <property type="match status" value="1"/>
</dbReference>
<accession>A0A3M0AGQ9</accession>
<evidence type="ECO:0000256" key="1">
    <source>
        <dbReference type="HAMAP-Rule" id="MF_01270"/>
    </source>
</evidence>
<sequence length="366" mass="39191">MKRFIGLMSGTSLDGLDVVCATFETPSKWAIEFAQTYSFPAPLAKQLSALASEQDNHLESMATAAIHWSEFAAECIQQLIAEQQLSAAEITAIGSHGQTIRHRPNASTPFSLQIGCPSTLAHHTGITVVADFRSKDIAAGGQGAPLVPAFHGELFQGNSWLTLNLGGIANIAFRDEHHRLVGYDTGPANILINHLCQKYFDSEFDRNGDIAQRGEVHSGSLRVLLEDPYFKRPAPKSTGPEYFNLDWLGQHGVALSPEDAVATATELTVQSIASALSVLPQIQDIWVFGGGVKNDSVIQGLKHALTKTNSSAVIRNTGQIGIDPDFMEALVFAWLAQRCLASLPGNCSSVTGAQDNVILGGIYPAG</sequence>